<dbReference type="EMBL" id="JBCAWK010000004">
    <property type="protein sequence ID" value="KAK8861663.1"/>
    <property type="molecule type" value="Genomic_DNA"/>
</dbReference>
<evidence type="ECO:0000256" key="1">
    <source>
        <dbReference type="ARBA" id="ARBA00004141"/>
    </source>
</evidence>
<protein>
    <recommendedName>
        <fullName evidence="8">Pali-domain-containing protein</fullName>
    </recommendedName>
</protein>
<evidence type="ECO:0000256" key="4">
    <source>
        <dbReference type="ARBA" id="ARBA00023136"/>
    </source>
</evidence>
<dbReference type="PANTHER" id="PTHR28013:SF3">
    <property type="entry name" value="PROTEIN DCV1-RELATED"/>
    <property type="match status" value="1"/>
</dbReference>
<dbReference type="PANTHER" id="PTHR28013">
    <property type="entry name" value="PROTEIN DCV1-RELATED"/>
    <property type="match status" value="1"/>
</dbReference>
<dbReference type="InterPro" id="IPR051380">
    <property type="entry name" value="pH-response_reg_palI/RIM9"/>
</dbReference>
<reference evidence="6 7" key="1">
    <citation type="journal article" date="2024" name="bioRxiv">
        <title>Comparative genomics of Cryptococcus and Kwoniella reveals pathogenesis evolution and contrasting karyotype dynamics via intercentromeric recombination or chromosome fusion.</title>
        <authorList>
            <person name="Coelho M.A."/>
            <person name="David-Palma M."/>
            <person name="Shea T."/>
            <person name="Bowers K."/>
            <person name="McGinley-Smith S."/>
            <person name="Mohammad A.W."/>
            <person name="Gnirke A."/>
            <person name="Yurkov A.M."/>
            <person name="Nowrousian M."/>
            <person name="Sun S."/>
            <person name="Cuomo C.A."/>
            <person name="Heitman J."/>
        </authorList>
    </citation>
    <scope>NUCLEOTIDE SEQUENCE [LARGE SCALE GENOMIC DNA]</scope>
    <source>
        <strain evidence="6 7">CBS 13917</strain>
    </source>
</reference>
<name>A0AAW0YR50_9TREE</name>
<dbReference type="GO" id="GO:0035838">
    <property type="term" value="C:growing cell tip"/>
    <property type="evidence" value="ECO:0007669"/>
    <property type="project" value="TreeGrafter"/>
</dbReference>
<dbReference type="Proteomes" id="UP001388673">
    <property type="component" value="Unassembled WGS sequence"/>
</dbReference>
<dbReference type="GO" id="GO:0005886">
    <property type="term" value="C:plasma membrane"/>
    <property type="evidence" value="ECO:0007669"/>
    <property type="project" value="InterPro"/>
</dbReference>
<feature type="transmembrane region" description="Helical" evidence="5">
    <location>
        <begin position="6"/>
        <end position="30"/>
    </location>
</feature>
<sequence>MLAGAAFPSFFFTLGAFVLLLLVTLSVPIIKTIYLLHITSSASSVANAGVFGMCYQGGSASFIGIHYSNNAACTHPQVGYTFDDTFIGTAATDHAGVSRTVIRGLAGVLLVNVIACGLSGISLFTSFFGWFCASRAMEIVTFLTLFLSALSAWLAFALDVALALIARHRIRHYTNRQFEGHIGNAVWLALAAAVALTLAIFLAGCGMFGRYGRAYPAENPVAAPARGKRRRFWQRQPAYRGTY</sequence>
<gene>
    <name evidence="6" type="ORF">IAR55_002486</name>
</gene>
<organism evidence="6 7">
    <name type="scientific">Kwoniella newhampshirensis</name>
    <dbReference type="NCBI Taxonomy" id="1651941"/>
    <lineage>
        <taxon>Eukaryota</taxon>
        <taxon>Fungi</taxon>
        <taxon>Dikarya</taxon>
        <taxon>Basidiomycota</taxon>
        <taxon>Agaricomycotina</taxon>
        <taxon>Tremellomycetes</taxon>
        <taxon>Tremellales</taxon>
        <taxon>Cryptococcaceae</taxon>
        <taxon>Kwoniella</taxon>
    </lineage>
</organism>
<keyword evidence="2 5" id="KW-0812">Transmembrane</keyword>
<dbReference type="Pfam" id="PF06687">
    <property type="entry name" value="SUR7"/>
    <property type="match status" value="1"/>
</dbReference>
<evidence type="ECO:0000256" key="2">
    <source>
        <dbReference type="ARBA" id="ARBA00022692"/>
    </source>
</evidence>
<evidence type="ECO:0000313" key="6">
    <source>
        <dbReference type="EMBL" id="KAK8861663.1"/>
    </source>
</evidence>
<evidence type="ECO:0008006" key="8">
    <source>
        <dbReference type="Google" id="ProtNLM"/>
    </source>
</evidence>
<evidence type="ECO:0000256" key="3">
    <source>
        <dbReference type="ARBA" id="ARBA00022989"/>
    </source>
</evidence>
<keyword evidence="3 5" id="KW-1133">Transmembrane helix</keyword>
<dbReference type="GeneID" id="92179744"/>
<keyword evidence="4 5" id="KW-0472">Membrane</keyword>
<feature type="transmembrane region" description="Helical" evidence="5">
    <location>
        <begin position="186"/>
        <end position="209"/>
    </location>
</feature>
<proteinExistence type="predicted"/>
<comment type="subcellular location">
    <subcellularLocation>
        <location evidence="1">Membrane</location>
        <topology evidence="1">Multi-pass membrane protein</topology>
    </subcellularLocation>
</comment>
<evidence type="ECO:0000256" key="5">
    <source>
        <dbReference type="SAM" id="Phobius"/>
    </source>
</evidence>
<feature type="transmembrane region" description="Helical" evidence="5">
    <location>
        <begin position="142"/>
        <end position="165"/>
    </location>
</feature>
<dbReference type="RefSeq" id="XP_066804288.1">
    <property type="nucleotide sequence ID" value="XM_066945599.1"/>
</dbReference>
<accession>A0AAW0YR50</accession>
<dbReference type="KEGG" id="kne:92179744"/>
<evidence type="ECO:0000313" key="7">
    <source>
        <dbReference type="Proteomes" id="UP001388673"/>
    </source>
</evidence>
<feature type="transmembrane region" description="Helical" evidence="5">
    <location>
        <begin position="108"/>
        <end position="130"/>
    </location>
</feature>
<dbReference type="GO" id="GO:0032153">
    <property type="term" value="C:cell division site"/>
    <property type="evidence" value="ECO:0007669"/>
    <property type="project" value="TreeGrafter"/>
</dbReference>
<comment type="caution">
    <text evidence="6">The sequence shown here is derived from an EMBL/GenBank/DDBJ whole genome shotgun (WGS) entry which is preliminary data.</text>
</comment>
<keyword evidence="7" id="KW-1185">Reference proteome</keyword>
<dbReference type="AlphaFoldDB" id="A0AAW0YR50"/>
<dbReference type="InterPro" id="IPR009571">
    <property type="entry name" value="SUR7/Rim9-like_fungi"/>
</dbReference>